<dbReference type="GO" id="GO:0042597">
    <property type="term" value="C:periplasmic space"/>
    <property type="evidence" value="ECO:0007669"/>
    <property type="project" value="InterPro"/>
</dbReference>
<gene>
    <name evidence="7" type="ORF">GM676_26945</name>
</gene>
<evidence type="ECO:0000259" key="6">
    <source>
        <dbReference type="PROSITE" id="PS50853"/>
    </source>
</evidence>
<dbReference type="SMART" id="SM00458">
    <property type="entry name" value="RICIN"/>
    <property type="match status" value="1"/>
</dbReference>
<dbReference type="CDD" id="cd00161">
    <property type="entry name" value="beta-trefoil_Ricin-like"/>
    <property type="match status" value="2"/>
</dbReference>
<dbReference type="InterPro" id="IPR008397">
    <property type="entry name" value="Alginate_lyase_dom"/>
</dbReference>
<dbReference type="CDD" id="cd00063">
    <property type="entry name" value="FN3"/>
    <property type="match status" value="1"/>
</dbReference>
<reference evidence="7 8" key="1">
    <citation type="submission" date="2019-11" db="EMBL/GenBank/DDBJ databases">
        <title>Type strains purchased from KCTC, JCM and DSMZ.</title>
        <authorList>
            <person name="Lu H."/>
        </authorList>
    </citation>
    <scope>NUCLEOTIDE SEQUENCE [LARGE SCALE GENOMIC DNA]</scope>
    <source>
        <strain evidence="7 8">KCTC 22382</strain>
    </source>
</reference>
<evidence type="ECO:0000259" key="5">
    <source>
        <dbReference type="PROSITE" id="PS50022"/>
    </source>
</evidence>
<evidence type="ECO:0000256" key="3">
    <source>
        <dbReference type="SAM" id="MobiDB-lite"/>
    </source>
</evidence>
<name>A0A6L6PQ05_9BURK</name>
<dbReference type="Pfam" id="PF14200">
    <property type="entry name" value="RicinB_lectin_2"/>
    <property type="match status" value="2"/>
</dbReference>
<evidence type="ECO:0000256" key="1">
    <source>
        <dbReference type="ARBA" id="ARBA00022729"/>
    </source>
</evidence>
<dbReference type="InterPro" id="IPR000421">
    <property type="entry name" value="FA58C"/>
</dbReference>
<dbReference type="InterPro" id="IPR003961">
    <property type="entry name" value="FN3_dom"/>
</dbReference>
<feature type="domain" description="Fibronectin type-III" evidence="6">
    <location>
        <begin position="581"/>
        <end position="669"/>
    </location>
</feature>
<keyword evidence="1 4" id="KW-0732">Signal</keyword>
<feature type="signal peptide" evidence="4">
    <location>
        <begin position="1"/>
        <end position="29"/>
    </location>
</feature>
<dbReference type="AlphaFoldDB" id="A0A6L6PQ05"/>
<evidence type="ECO:0000313" key="7">
    <source>
        <dbReference type="EMBL" id="MTV41206.1"/>
    </source>
</evidence>
<dbReference type="PROSITE" id="PS50231">
    <property type="entry name" value="RICIN_B_LECTIN"/>
    <property type="match status" value="1"/>
</dbReference>
<dbReference type="GO" id="GO:0030246">
    <property type="term" value="F:carbohydrate binding"/>
    <property type="evidence" value="ECO:0007669"/>
    <property type="project" value="UniProtKB-KW"/>
</dbReference>
<feature type="domain" description="F5/8 type C" evidence="5">
    <location>
        <begin position="653"/>
        <end position="805"/>
    </location>
</feature>
<dbReference type="InterPro" id="IPR000772">
    <property type="entry name" value="Ricin_B_lectin"/>
</dbReference>
<dbReference type="EMBL" id="WNKY01000050">
    <property type="protein sequence ID" value="MTV41206.1"/>
    <property type="molecule type" value="Genomic_DNA"/>
</dbReference>
<dbReference type="InterPro" id="IPR013783">
    <property type="entry name" value="Ig-like_fold"/>
</dbReference>
<dbReference type="InterPro" id="IPR035992">
    <property type="entry name" value="Ricin_B-like_lectins"/>
</dbReference>
<feature type="region of interest" description="Disordered" evidence="3">
    <location>
        <begin position="360"/>
        <end position="381"/>
    </location>
</feature>
<dbReference type="RefSeq" id="WP_155467289.1">
    <property type="nucleotide sequence ID" value="NZ_WNKY01000050.1"/>
</dbReference>
<dbReference type="PROSITE" id="PS50022">
    <property type="entry name" value="FA58C_3"/>
    <property type="match status" value="1"/>
</dbReference>
<dbReference type="Gene3D" id="1.50.10.100">
    <property type="entry name" value="Chondroitin AC/alginate lyase"/>
    <property type="match status" value="1"/>
</dbReference>
<dbReference type="SUPFAM" id="SSF48230">
    <property type="entry name" value="Chondroitin AC/alginate lyase"/>
    <property type="match status" value="1"/>
</dbReference>
<dbReference type="Gene3D" id="2.80.10.50">
    <property type="match status" value="1"/>
</dbReference>
<protein>
    <submittedName>
        <fullName evidence="7">Ricin B lectin</fullName>
    </submittedName>
</protein>
<dbReference type="InterPro" id="IPR008979">
    <property type="entry name" value="Galactose-bd-like_sf"/>
</dbReference>
<accession>A0A6L6PQ05</accession>
<dbReference type="Proteomes" id="UP000475582">
    <property type="component" value="Unassembled WGS sequence"/>
</dbReference>
<dbReference type="Gene3D" id="2.60.120.260">
    <property type="entry name" value="Galactose-binding domain-like"/>
    <property type="match status" value="1"/>
</dbReference>
<dbReference type="SUPFAM" id="SSF50370">
    <property type="entry name" value="Ricin B-like lectins"/>
    <property type="match status" value="1"/>
</dbReference>
<evidence type="ECO:0000256" key="2">
    <source>
        <dbReference type="ARBA" id="ARBA00023239"/>
    </source>
</evidence>
<proteinExistence type="predicted"/>
<comment type="caution">
    <text evidence="7">The sequence shown here is derived from an EMBL/GenBank/DDBJ whole genome shotgun (WGS) entry which is preliminary data.</text>
</comment>
<sequence length="949" mass="99694">MKISLNKPSARARLAATLFLTSLSLGAGAAPATFAHPGVLLSRADLDGLKAELASEPWKSAYERLKNDARSQKTYVMQGPWASVSRNPDLHRSEWLNDMQAVYNLARMWYLTGDGGYAQRAHDILLAWATTQTSFGGAEAAFDIGDSRCATAADILRGTWPGWTASDTSAVQHYFNTAFWPALAVPGPLFTGSQGMEQLTGALGIAIFNDDATRFDQVLSAFLTDANTGLRGMLPNGEVVDTGRDQGHTALYVRLAAEMGQAFWNQGVDVFSLLDHRILAVGEYYARYHLPDNAPSYVPFGGMSWGIFNAIAGAPRSTTQGRTALNLLHTAYAVRKGLDTPWIDLYGNDQAEDTDSFMFRRSGDSSAATPPPPPSLPPAATLTTGLTAADLYGAGPAGASAYANGVWTVSGGYNGQTPASSTPSIRFAYRPVSGDFTMIARVASVSSAGSNDAQGGIMIRDVATGQSHSQTYIAMTTDHRAGWNERGATGMAYSWMAGAVNPAPQLPYWIKLERIGNRVQTSTSPDGASWAGANSNDFANLPATAYVGLFASSAVNGQSSTVTFTDVAITGGDGGAPLTAPPAPLSVVAAPADGRVIVRWTETHGATSYHVLRSTASGGPYSEVAAVDGTSWTDTAVSNGTRYYYVVSAANLAGTSDRSPEDSALPAPSWVNIAFGGTATASSVGDGAASYAFDSDPGSRWHASTTAVPQWLQYDVGAGLTQTVQRYGVTSSVDSPGRDPSAWQLQASQDAVNWVTLDTQASQAFAFKYQTRYYNIANSTAYRYYRLYITGGANVQVAELGLYANSGHLVANGSYRLLNPGSGQAVGVAGDSTANGALLQPQPYASGAPAQQWTLSDQGSGRYQVLGAASGKAMDVTAKSTADGARIELWSWNGGNNQLWQLVPTGSGHFKLVSVNSGKVLDGPAGAGALIQSTYNGGASQQWTLSTAP</sequence>
<evidence type="ECO:0000256" key="4">
    <source>
        <dbReference type="SAM" id="SignalP"/>
    </source>
</evidence>
<dbReference type="Gene3D" id="2.60.40.10">
    <property type="entry name" value="Immunoglobulins"/>
    <property type="match status" value="1"/>
</dbReference>
<dbReference type="Pfam" id="PF05426">
    <property type="entry name" value="Alginate_lyase"/>
    <property type="match status" value="1"/>
</dbReference>
<dbReference type="PROSITE" id="PS50853">
    <property type="entry name" value="FN3"/>
    <property type="match status" value="1"/>
</dbReference>
<dbReference type="SUPFAM" id="SSF49785">
    <property type="entry name" value="Galactose-binding domain-like"/>
    <property type="match status" value="1"/>
</dbReference>
<dbReference type="SUPFAM" id="SSF49265">
    <property type="entry name" value="Fibronectin type III"/>
    <property type="match status" value="1"/>
</dbReference>
<keyword evidence="2" id="KW-0456">Lyase</keyword>
<dbReference type="OrthoDB" id="9802600at2"/>
<dbReference type="Gene3D" id="2.60.120.200">
    <property type="match status" value="1"/>
</dbReference>
<evidence type="ECO:0000313" key="8">
    <source>
        <dbReference type="Proteomes" id="UP000475582"/>
    </source>
</evidence>
<keyword evidence="8" id="KW-1185">Reference proteome</keyword>
<organism evidence="7 8">
    <name type="scientific">Duganella radicis</name>
    <dbReference type="NCBI Taxonomy" id="551988"/>
    <lineage>
        <taxon>Bacteria</taxon>
        <taxon>Pseudomonadati</taxon>
        <taxon>Pseudomonadota</taxon>
        <taxon>Betaproteobacteria</taxon>
        <taxon>Burkholderiales</taxon>
        <taxon>Oxalobacteraceae</taxon>
        <taxon>Telluria group</taxon>
        <taxon>Duganella</taxon>
    </lineage>
</organism>
<dbReference type="GO" id="GO:0016829">
    <property type="term" value="F:lyase activity"/>
    <property type="evidence" value="ECO:0007669"/>
    <property type="project" value="UniProtKB-KW"/>
</dbReference>
<feature type="chain" id="PRO_5026725002" evidence="4">
    <location>
        <begin position="30"/>
        <end position="949"/>
    </location>
</feature>
<dbReference type="InterPro" id="IPR008929">
    <property type="entry name" value="Chondroitin_lyas"/>
</dbReference>
<dbReference type="Pfam" id="PF00754">
    <property type="entry name" value="F5_F8_type_C"/>
    <property type="match status" value="1"/>
</dbReference>
<keyword evidence="7" id="KW-0430">Lectin</keyword>
<dbReference type="InterPro" id="IPR036116">
    <property type="entry name" value="FN3_sf"/>
</dbReference>